<name>A0AAE3FKC5_9BACT</name>
<keyword evidence="10" id="KW-0573">Peptidoglycan synthesis</keyword>
<dbReference type="AlphaFoldDB" id="A0AAE3FKC5"/>
<keyword evidence="5 19" id="KW-0121">Carboxypeptidase</keyword>
<comment type="pathway">
    <text evidence="2">Cell wall biogenesis; peptidoglycan biosynthesis.</text>
</comment>
<evidence type="ECO:0000256" key="14">
    <source>
        <dbReference type="PIRSR" id="PIRSR618044-2"/>
    </source>
</evidence>
<evidence type="ECO:0000256" key="4">
    <source>
        <dbReference type="ARBA" id="ARBA00012448"/>
    </source>
</evidence>
<dbReference type="Gene3D" id="3.40.710.10">
    <property type="entry name" value="DD-peptidase/beta-lactamase superfamily"/>
    <property type="match status" value="1"/>
</dbReference>
<evidence type="ECO:0000256" key="2">
    <source>
        <dbReference type="ARBA" id="ARBA00004752"/>
    </source>
</evidence>
<feature type="active site" description="Proton acceptor" evidence="13">
    <location>
        <position position="74"/>
    </location>
</feature>
<dbReference type="GO" id="GO:0006508">
    <property type="term" value="P:proteolysis"/>
    <property type="evidence" value="ECO:0007669"/>
    <property type="project" value="UniProtKB-KW"/>
</dbReference>
<evidence type="ECO:0000259" key="18">
    <source>
        <dbReference type="Pfam" id="PF07943"/>
    </source>
</evidence>
<dbReference type="Proteomes" id="UP001139365">
    <property type="component" value="Unassembled WGS sequence"/>
</dbReference>
<dbReference type="PRINTS" id="PR00725">
    <property type="entry name" value="DADACBPTASE1"/>
</dbReference>
<keyword evidence="11" id="KW-0961">Cell wall biogenesis/degradation</keyword>
<feature type="non-terminal residue" evidence="19">
    <location>
        <position position="364"/>
    </location>
</feature>
<evidence type="ECO:0000256" key="5">
    <source>
        <dbReference type="ARBA" id="ARBA00022645"/>
    </source>
</evidence>
<keyword evidence="7 16" id="KW-0732">Signal</keyword>
<evidence type="ECO:0000256" key="10">
    <source>
        <dbReference type="ARBA" id="ARBA00022984"/>
    </source>
</evidence>
<dbReference type="InterPro" id="IPR012907">
    <property type="entry name" value="Peptidase_S11_C"/>
</dbReference>
<comment type="similarity">
    <text evidence="3 15">Belongs to the peptidase S11 family.</text>
</comment>
<feature type="signal peptide" evidence="16">
    <location>
        <begin position="1"/>
        <end position="26"/>
    </location>
</feature>
<gene>
    <name evidence="19" type="ORF">MR241_09455</name>
</gene>
<dbReference type="PANTHER" id="PTHR21581">
    <property type="entry name" value="D-ALANYL-D-ALANINE CARBOXYPEPTIDASE"/>
    <property type="match status" value="1"/>
</dbReference>
<evidence type="ECO:0000256" key="3">
    <source>
        <dbReference type="ARBA" id="ARBA00007164"/>
    </source>
</evidence>
<comment type="caution">
    <text evidence="19">The sequence shown here is derived from an EMBL/GenBank/DDBJ whole genome shotgun (WGS) entry which is preliminary data.</text>
</comment>
<comment type="catalytic activity">
    <reaction evidence="12">
        <text>Preferential cleavage: (Ac)2-L-Lys-D-Ala-|-D-Ala. Also transpeptidation of peptidyl-alanyl moieties that are N-acyl substituents of D-alanine.</text>
        <dbReference type="EC" id="3.4.16.4"/>
    </reaction>
</comment>
<feature type="domain" description="Peptidase S11 D-Ala-D-Ala carboxypeptidase A C-terminal" evidence="18">
    <location>
        <begin position="297"/>
        <end position="363"/>
    </location>
</feature>
<comment type="function">
    <text evidence="1">Removes C-terminal D-alanyl residues from sugar-peptide cell wall precursors.</text>
</comment>
<dbReference type="InterPro" id="IPR012338">
    <property type="entry name" value="Beta-lactam/transpept-like"/>
</dbReference>
<dbReference type="Pfam" id="PF00768">
    <property type="entry name" value="Peptidase_S11"/>
    <property type="match status" value="1"/>
</dbReference>
<keyword evidence="9" id="KW-0133">Cell shape</keyword>
<keyword evidence="8" id="KW-0378">Hydrolase</keyword>
<feature type="binding site" evidence="14">
    <location>
        <position position="236"/>
    </location>
    <ligand>
        <name>substrate</name>
    </ligand>
</feature>
<protein>
    <recommendedName>
        <fullName evidence="4">serine-type D-Ala-D-Ala carboxypeptidase</fullName>
        <ecNumber evidence="4">3.4.16.4</ecNumber>
    </recommendedName>
</protein>
<evidence type="ECO:0000256" key="11">
    <source>
        <dbReference type="ARBA" id="ARBA00023316"/>
    </source>
</evidence>
<feature type="domain" description="Peptidase S11 D-alanyl-D-alanine carboxypeptidase A N-terminal" evidence="17">
    <location>
        <begin position="43"/>
        <end position="266"/>
    </location>
</feature>
<keyword evidence="6" id="KW-0645">Protease</keyword>
<proteinExistence type="inferred from homology"/>
<dbReference type="PANTHER" id="PTHR21581:SF6">
    <property type="entry name" value="TRAFFICKING PROTEIN PARTICLE COMPLEX SUBUNIT 12"/>
    <property type="match status" value="1"/>
</dbReference>
<evidence type="ECO:0000313" key="20">
    <source>
        <dbReference type="Proteomes" id="UP001139365"/>
    </source>
</evidence>
<evidence type="ECO:0000256" key="15">
    <source>
        <dbReference type="RuleBase" id="RU004016"/>
    </source>
</evidence>
<accession>A0AAE3FKC5</accession>
<sequence>MKRKATFVSVLLAAVLLFLLPTGISAENNAGRSAADSTALYGEAKSVILIEAATGRVLYEHEADVRLPPASVTKVMTLLLIAEEIDRGTMKLTDTVQVSDNASHMGGSQVYLKAGEEMSVEDLLKSVIIASANDAATALAEQAAGSVEEFVIRMNQRAKELGMENTVFENPTGLDDSTVDHKTTARDIAIMSRELMKHEFILNYTTIWMDTIRNGAFGLTNTNRLIRFYSGANGLKTGSTHQAGFCISAAAKRDGMQLIAVIMGAPNRDSRNVTAKRLLDYGFANYRYVFREAGDSGEMKVLGGVSDNVKLTHGEFGTVLEKGEAANGIEEVVNLPESIDAPVKAGDIVGTIDYKAGDTVIGSV</sequence>
<evidence type="ECO:0000259" key="17">
    <source>
        <dbReference type="Pfam" id="PF00768"/>
    </source>
</evidence>
<dbReference type="InterPro" id="IPR001967">
    <property type="entry name" value="Peptidase_S11_N"/>
</dbReference>
<dbReference type="Gene3D" id="2.60.410.10">
    <property type="entry name" value="D-Ala-D-Ala carboxypeptidase, C-terminal domain"/>
    <property type="match status" value="1"/>
</dbReference>
<evidence type="ECO:0000256" key="7">
    <source>
        <dbReference type="ARBA" id="ARBA00022729"/>
    </source>
</evidence>
<organism evidence="19 20">
    <name type="scientific">Candidatus Colimorpha enterica</name>
    <dbReference type="NCBI Taxonomy" id="3083063"/>
    <lineage>
        <taxon>Bacteria</taxon>
        <taxon>Pseudomonadati</taxon>
        <taxon>Bacteroidota</taxon>
        <taxon>Bacteroidia</taxon>
        <taxon>Bacteroidales</taxon>
        <taxon>Candidatus Colimorpha</taxon>
    </lineage>
</organism>
<dbReference type="InterPro" id="IPR037167">
    <property type="entry name" value="Peptidase_S11_C_sf"/>
</dbReference>
<evidence type="ECO:0000256" key="16">
    <source>
        <dbReference type="SAM" id="SignalP"/>
    </source>
</evidence>
<dbReference type="InterPro" id="IPR018044">
    <property type="entry name" value="Peptidase_S11"/>
</dbReference>
<evidence type="ECO:0000256" key="9">
    <source>
        <dbReference type="ARBA" id="ARBA00022960"/>
    </source>
</evidence>
<feature type="chain" id="PRO_5042035000" description="serine-type D-Ala-D-Ala carboxypeptidase" evidence="16">
    <location>
        <begin position="27"/>
        <end position="364"/>
    </location>
</feature>
<dbReference type="InterPro" id="IPR015956">
    <property type="entry name" value="Peniciliin-bd_prot_C_sf"/>
</dbReference>
<reference evidence="19 20" key="1">
    <citation type="submission" date="2022-03" db="EMBL/GenBank/DDBJ databases">
        <title>Metagenome-assembled genomes from swine fecal metagenomes.</title>
        <authorList>
            <person name="Holman D.B."/>
            <person name="Kommadath A."/>
        </authorList>
    </citation>
    <scope>NUCLEOTIDE SEQUENCE [LARGE SCALE GENOMIC DNA]</scope>
    <source>
        <strain evidence="19">SUG147</strain>
    </source>
</reference>
<feature type="active site" description="Acyl-ester intermediate" evidence="13">
    <location>
        <position position="71"/>
    </location>
</feature>
<dbReference type="EC" id="3.4.16.4" evidence="4"/>
<dbReference type="GO" id="GO:0009252">
    <property type="term" value="P:peptidoglycan biosynthetic process"/>
    <property type="evidence" value="ECO:0007669"/>
    <property type="project" value="UniProtKB-KW"/>
</dbReference>
<dbReference type="GO" id="GO:0008360">
    <property type="term" value="P:regulation of cell shape"/>
    <property type="evidence" value="ECO:0007669"/>
    <property type="project" value="UniProtKB-KW"/>
</dbReference>
<dbReference type="SUPFAM" id="SSF56601">
    <property type="entry name" value="beta-lactamase/transpeptidase-like"/>
    <property type="match status" value="1"/>
</dbReference>
<dbReference type="GO" id="GO:0009002">
    <property type="term" value="F:serine-type D-Ala-D-Ala carboxypeptidase activity"/>
    <property type="evidence" value="ECO:0007669"/>
    <property type="project" value="UniProtKB-EC"/>
</dbReference>
<evidence type="ECO:0000256" key="6">
    <source>
        <dbReference type="ARBA" id="ARBA00022670"/>
    </source>
</evidence>
<evidence type="ECO:0000256" key="8">
    <source>
        <dbReference type="ARBA" id="ARBA00022801"/>
    </source>
</evidence>
<dbReference type="SUPFAM" id="SSF69189">
    <property type="entry name" value="Penicillin-binding protein associated domain"/>
    <property type="match status" value="1"/>
</dbReference>
<feature type="active site" evidence="13">
    <location>
        <position position="131"/>
    </location>
</feature>
<dbReference type="Pfam" id="PF07943">
    <property type="entry name" value="PBP5_C"/>
    <property type="match status" value="1"/>
</dbReference>
<dbReference type="GO" id="GO:0071555">
    <property type="term" value="P:cell wall organization"/>
    <property type="evidence" value="ECO:0007669"/>
    <property type="project" value="UniProtKB-KW"/>
</dbReference>
<evidence type="ECO:0000256" key="1">
    <source>
        <dbReference type="ARBA" id="ARBA00003217"/>
    </source>
</evidence>
<evidence type="ECO:0000256" key="12">
    <source>
        <dbReference type="ARBA" id="ARBA00034000"/>
    </source>
</evidence>
<evidence type="ECO:0000313" key="19">
    <source>
        <dbReference type="EMBL" id="MCI5756502.1"/>
    </source>
</evidence>
<evidence type="ECO:0000256" key="13">
    <source>
        <dbReference type="PIRSR" id="PIRSR618044-1"/>
    </source>
</evidence>
<dbReference type="EMBL" id="JALEMU010000158">
    <property type="protein sequence ID" value="MCI5756502.1"/>
    <property type="molecule type" value="Genomic_DNA"/>
</dbReference>